<feature type="region of interest" description="Disordered" evidence="1">
    <location>
        <begin position="1"/>
        <end position="24"/>
    </location>
</feature>
<evidence type="ECO:0000313" key="3">
    <source>
        <dbReference type="Proteomes" id="UP000011173"/>
    </source>
</evidence>
<proteinExistence type="predicted"/>
<evidence type="ECO:0000256" key="1">
    <source>
        <dbReference type="SAM" id="MobiDB-lite"/>
    </source>
</evidence>
<dbReference type="HOGENOM" id="CLU_3293243_0_0_10"/>
<dbReference type="EMBL" id="CP001397">
    <property type="protein sequence ID" value="AGC77192.1"/>
    <property type="molecule type" value="Genomic_DNA"/>
</dbReference>
<name>L7WAF2_NONDD</name>
<organism evidence="2 3">
    <name type="scientific">Nonlabens dokdonensis (strain DSM 17205 / KCTC 12402 / DSW-6)</name>
    <name type="common">Donghaeana dokdonensis</name>
    <dbReference type="NCBI Taxonomy" id="592029"/>
    <lineage>
        <taxon>Bacteria</taxon>
        <taxon>Pseudomonadati</taxon>
        <taxon>Bacteroidota</taxon>
        <taxon>Flavobacteriia</taxon>
        <taxon>Flavobacteriales</taxon>
        <taxon>Flavobacteriaceae</taxon>
        <taxon>Nonlabens</taxon>
    </lineage>
</organism>
<dbReference type="PATRIC" id="fig|592029.3.peg.2041"/>
<protein>
    <submittedName>
        <fullName evidence="2">Uncharacterized protein</fullName>
    </submittedName>
</protein>
<dbReference type="STRING" id="592029.DDD_2064"/>
<sequence>MYKESTQDKSMVNLNPNTPTRSITNNRENAILSLLRTRFV</sequence>
<gene>
    <name evidence="2" type="ordered locus">DDD_2064</name>
</gene>
<accession>L7WAF2</accession>
<dbReference type="AlphaFoldDB" id="L7WAF2"/>
<dbReference type="Proteomes" id="UP000011173">
    <property type="component" value="Chromosome"/>
</dbReference>
<evidence type="ECO:0000313" key="2">
    <source>
        <dbReference type="EMBL" id="AGC77192.1"/>
    </source>
</evidence>
<dbReference type="KEGG" id="ndo:DDD_2064"/>
<reference evidence="2 3" key="1">
    <citation type="journal article" date="2013" name="Genome Biol. Evol.">
        <title>Genomic makeup of the marine flavobacterium Nonlabens (Donghaeana) dokdonensis DSW-6 and identification of a novel class of rhodopsins.</title>
        <authorList>
            <person name="Kwon S.K."/>
            <person name="Kim B.K."/>
            <person name="Song J.Y."/>
            <person name="Kwak M.J."/>
            <person name="Lee C.H."/>
            <person name="Yoon J.H."/>
            <person name="Oh T.K."/>
            <person name="Kim J.F."/>
        </authorList>
    </citation>
    <scope>NUCLEOTIDE SEQUENCE [LARGE SCALE GENOMIC DNA]</scope>
    <source>
        <strain evidence="3">DSM 17205 / KCTC 12402 / DSW-6</strain>
    </source>
</reference>
<feature type="compositionally biased region" description="Polar residues" evidence="1">
    <location>
        <begin position="8"/>
        <end position="24"/>
    </location>
</feature>